<evidence type="ECO:0000256" key="3">
    <source>
        <dbReference type="ARBA" id="ARBA00022723"/>
    </source>
</evidence>
<comment type="similarity">
    <text evidence="5">Belongs to the HIPP family.</text>
</comment>
<proteinExistence type="inferred from homology"/>
<evidence type="ECO:0000313" key="9">
    <source>
        <dbReference type="Proteomes" id="UP001630127"/>
    </source>
</evidence>
<dbReference type="GO" id="GO:0009626">
    <property type="term" value="P:plant-type hypersensitive response"/>
    <property type="evidence" value="ECO:0007669"/>
    <property type="project" value="UniProtKB-KW"/>
</dbReference>
<dbReference type="GO" id="GO:0046872">
    <property type="term" value="F:metal ion binding"/>
    <property type="evidence" value="ECO:0007669"/>
    <property type="project" value="UniProtKB-KW"/>
</dbReference>
<reference evidence="8 9" key="1">
    <citation type="submission" date="2024-11" db="EMBL/GenBank/DDBJ databases">
        <title>A near-complete genome assembly of Cinchona calisaya.</title>
        <authorList>
            <person name="Lian D.C."/>
            <person name="Zhao X.W."/>
            <person name="Wei L."/>
        </authorList>
    </citation>
    <scope>NUCLEOTIDE SEQUENCE [LARGE SCALE GENOMIC DNA]</scope>
    <source>
        <tissue evidence="8">Nenye</tissue>
    </source>
</reference>
<dbReference type="InterPro" id="IPR036163">
    <property type="entry name" value="HMA_dom_sf"/>
</dbReference>
<keyword evidence="2" id="KW-0488">Methylation</keyword>
<evidence type="ECO:0000313" key="8">
    <source>
        <dbReference type="EMBL" id="KAL3533459.1"/>
    </source>
</evidence>
<dbReference type="PANTHER" id="PTHR45868:SF93">
    <property type="entry name" value="OS12G0144600 PROTEIN"/>
    <property type="match status" value="1"/>
</dbReference>
<keyword evidence="3" id="KW-0479">Metal-binding</keyword>
<dbReference type="PROSITE" id="PS50846">
    <property type="entry name" value="HMA_2"/>
    <property type="match status" value="1"/>
</dbReference>
<keyword evidence="9" id="KW-1185">Reference proteome</keyword>
<keyword evidence="4" id="KW-0636">Prenylation</keyword>
<sequence length="276" mass="32076">MGSHALDPITVLKVKTSCCKECPGKLHTALMKIEGVYQVDVAPEKKLVSIRGQVDPLMLIKEITKLGKNAELIFYNKENKIEEDFHHKTAQSSGEKQPCSDYYHNPNVRQNGKEKYFCCHSDDSPKTQDFTHHEAYEHRELPKKDDEEDIFKHPYFRFWRNASTNRRGTFGDCDGMFPNHADQHKQADFRTQSTRYDDTRNPQYSRWFTEEPPRYEHRHSRMPSSPPPPPRPPPGHIPPPAPTYSYCSSGENRPISDFDNFIHYFSEENPTSCVVM</sequence>
<feature type="compositionally biased region" description="Pro residues" evidence="6">
    <location>
        <begin position="224"/>
        <end position="242"/>
    </location>
</feature>
<evidence type="ECO:0000256" key="1">
    <source>
        <dbReference type="ARBA" id="ARBA00004170"/>
    </source>
</evidence>
<comment type="subcellular location">
    <subcellularLocation>
        <location evidence="1">Membrane</location>
        <topology evidence="1">Peripheral membrane protein</topology>
    </subcellularLocation>
</comment>
<evidence type="ECO:0000259" key="7">
    <source>
        <dbReference type="PROSITE" id="PS50846"/>
    </source>
</evidence>
<feature type="domain" description="HMA" evidence="7">
    <location>
        <begin position="7"/>
        <end position="71"/>
    </location>
</feature>
<protein>
    <recommendedName>
        <fullName evidence="7">HMA domain-containing protein</fullName>
    </recommendedName>
</protein>
<comment type="caution">
    <text evidence="8">The sequence shown here is derived from an EMBL/GenBank/DDBJ whole genome shotgun (WGS) entry which is preliminary data.</text>
</comment>
<feature type="region of interest" description="Disordered" evidence="6">
    <location>
        <begin position="184"/>
        <end position="250"/>
    </location>
</feature>
<accession>A0ABD3AQG4</accession>
<name>A0ABD3AQG4_9GENT</name>
<evidence type="ECO:0000256" key="2">
    <source>
        <dbReference type="ARBA" id="ARBA00022481"/>
    </source>
</evidence>
<dbReference type="GO" id="GO:0016020">
    <property type="term" value="C:membrane"/>
    <property type="evidence" value="ECO:0007669"/>
    <property type="project" value="UniProtKB-SubCell"/>
</dbReference>
<dbReference type="EMBL" id="JBJUIK010000003">
    <property type="protein sequence ID" value="KAL3533459.1"/>
    <property type="molecule type" value="Genomic_DNA"/>
</dbReference>
<dbReference type="SUPFAM" id="SSF55008">
    <property type="entry name" value="HMA, heavy metal-associated domain"/>
    <property type="match status" value="1"/>
</dbReference>
<dbReference type="PANTHER" id="PTHR45868">
    <property type="entry name" value="HEAVY METAL-ASSOCIATED ISOPRENYLATED PLANT PROTEIN 33-RELATED"/>
    <property type="match status" value="1"/>
</dbReference>
<evidence type="ECO:0000256" key="5">
    <source>
        <dbReference type="ARBA" id="ARBA00024045"/>
    </source>
</evidence>
<dbReference type="CDD" id="cd00371">
    <property type="entry name" value="HMA"/>
    <property type="match status" value="1"/>
</dbReference>
<organism evidence="8 9">
    <name type="scientific">Cinchona calisaya</name>
    <dbReference type="NCBI Taxonomy" id="153742"/>
    <lineage>
        <taxon>Eukaryota</taxon>
        <taxon>Viridiplantae</taxon>
        <taxon>Streptophyta</taxon>
        <taxon>Embryophyta</taxon>
        <taxon>Tracheophyta</taxon>
        <taxon>Spermatophyta</taxon>
        <taxon>Magnoliopsida</taxon>
        <taxon>eudicotyledons</taxon>
        <taxon>Gunneridae</taxon>
        <taxon>Pentapetalae</taxon>
        <taxon>asterids</taxon>
        <taxon>lamiids</taxon>
        <taxon>Gentianales</taxon>
        <taxon>Rubiaceae</taxon>
        <taxon>Cinchonoideae</taxon>
        <taxon>Cinchoneae</taxon>
        <taxon>Cinchona</taxon>
    </lineage>
</organism>
<dbReference type="Gene3D" id="3.30.70.100">
    <property type="match status" value="1"/>
</dbReference>
<evidence type="ECO:0000256" key="4">
    <source>
        <dbReference type="ARBA" id="ARBA00023289"/>
    </source>
</evidence>
<keyword evidence="4" id="KW-0449">Lipoprotein</keyword>
<gene>
    <name evidence="8" type="ORF">ACH5RR_006980</name>
</gene>
<dbReference type="InterPro" id="IPR006121">
    <property type="entry name" value="HMA_dom"/>
</dbReference>
<evidence type="ECO:0000256" key="6">
    <source>
        <dbReference type="SAM" id="MobiDB-lite"/>
    </source>
</evidence>
<dbReference type="Proteomes" id="UP001630127">
    <property type="component" value="Unassembled WGS sequence"/>
</dbReference>
<dbReference type="AlphaFoldDB" id="A0ABD3AQG4"/>
<dbReference type="Pfam" id="PF00403">
    <property type="entry name" value="HMA"/>
    <property type="match status" value="1"/>
</dbReference>